<name>A0A9P0M0Z9_ACAOB</name>
<dbReference type="EMBL" id="CAKOFQ010007906">
    <property type="protein sequence ID" value="CAH2009695.1"/>
    <property type="molecule type" value="Genomic_DNA"/>
</dbReference>
<evidence type="ECO:0000313" key="2">
    <source>
        <dbReference type="EMBL" id="CAH2009695.1"/>
    </source>
</evidence>
<dbReference type="Proteomes" id="UP001152888">
    <property type="component" value="Unassembled WGS sequence"/>
</dbReference>
<gene>
    <name evidence="2" type="ORF">ACAOBT_LOCUS31050</name>
</gene>
<protein>
    <submittedName>
        <fullName evidence="2">Uncharacterized protein</fullName>
    </submittedName>
</protein>
<evidence type="ECO:0000256" key="1">
    <source>
        <dbReference type="SAM" id="MobiDB-lite"/>
    </source>
</evidence>
<accession>A0A9P0M0Z9</accession>
<sequence>MDNEYYSKIINTLRSDASEPLAKTQKTEDPAATPRARHSTAGPINNINDLPTPNVLKYNE</sequence>
<feature type="region of interest" description="Disordered" evidence="1">
    <location>
        <begin position="15"/>
        <end position="60"/>
    </location>
</feature>
<proteinExistence type="predicted"/>
<dbReference type="OrthoDB" id="6787945at2759"/>
<evidence type="ECO:0000313" key="3">
    <source>
        <dbReference type="Proteomes" id="UP001152888"/>
    </source>
</evidence>
<reference evidence="2" key="1">
    <citation type="submission" date="2022-03" db="EMBL/GenBank/DDBJ databases">
        <authorList>
            <person name="Sayadi A."/>
        </authorList>
    </citation>
    <scope>NUCLEOTIDE SEQUENCE</scope>
</reference>
<comment type="caution">
    <text evidence="2">The sequence shown here is derived from an EMBL/GenBank/DDBJ whole genome shotgun (WGS) entry which is preliminary data.</text>
</comment>
<dbReference type="AlphaFoldDB" id="A0A9P0M0Z9"/>
<feature type="compositionally biased region" description="Polar residues" evidence="1">
    <location>
        <begin position="42"/>
        <end position="51"/>
    </location>
</feature>
<keyword evidence="3" id="KW-1185">Reference proteome</keyword>
<organism evidence="2 3">
    <name type="scientific">Acanthoscelides obtectus</name>
    <name type="common">Bean weevil</name>
    <name type="synonym">Bruchus obtectus</name>
    <dbReference type="NCBI Taxonomy" id="200917"/>
    <lineage>
        <taxon>Eukaryota</taxon>
        <taxon>Metazoa</taxon>
        <taxon>Ecdysozoa</taxon>
        <taxon>Arthropoda</taxon>
        <taxon>Hexapoda</taxon>
        <taxon>Insecta</taxon>
        <taxon>Pterygota</taxon>
        <taxon>Neoptera</taxon>
        <taxon>Endopterygota</taxon>
        <taxon>Coleoptera</taxon>
        <taxon>Polyphaga</taxon>
        <taxon>Cucujiformia</taxon>
        <taxon>Chrysomeloidea</taxon>
        <taxon>Chrysomelidae</taxon>
        <taxon>Bruchinae</taxon>
        <taxon>Bruchini</taxon>
        <taxon>Acanthoscelides</taxon>
    </lineage>
</organism>